<evidence type="ECO:0000256" key="5">
    <source>
        <dbReference type="ARBA" id="ARBA00022516"/>
    </source>
</evidence>
<organism evidence="19">
    <name type="scientific">Dendroctonus rhizophagus</name>
    <dbReference type="NCBI Taxonomy" id="77169"/>
    <lineage>
        <taxon>Eukaryota</taxon>
        <taxon>Metazoa</taxon>
        <taxon>Ecdysozoa</taxon>
        <taxon>Arthropoda</taxon>
        <taxon>Hexapoda</taxon>
        <taxon>Insecta</taxon>
        <taxon>Pterygota</taxon>
        <taxon>Neoptera</taxon>
        <taxon>Endopterygota</taxon>
        <taxon>Coleoptera</taxon>
        <taxon>Polyphaga</taxon>
        <taxon>Cucujiformia</taxon>
        <taxon>Curculionidae</taxon>
        <taxon>Scolytinae</taxon>
        <taxon>Dendroctonus</taxon>
    </lineage>
</organism>
<sequence>MENPKHILLFSGKRKSGKDFICEKLKSIIGEENCCIVRISGPLKQLFAQNHNLQINELMSDGQYKEQHRLNMITWSDEIRKGDPGYFCRAACKSAAAKKLWIVSDIRRKTDIKWFKENYSNLQLIRISADLEIRKERGWVFTAGVDDAESECDLDDFNSWGMEMANNNHEDYQNAISAILKLISQ</sequence>
<evidence type="ECO:0000256" key="2">
    <source>
        <dbReference type="ARBA" id="ARBA00005017"/>
    </source>
</evidence>
<dbReference type="PANTHER" id="PTHR13101:SF1">
    <property type="entry name" value="PHOSPHOMEVALONATE KINASE"/>
    <property type="match status" value="1"/>
</dbReference>
<evidence type="ECO:0000256" key="6">
    <source>
        <dbReference type="ARBA" id="ARBA00022548"/>
    </source>
</evidence>
<accession>A0A5B7LGM7</accession>
<dbReference type="AlphaFoldDB" id="A0A5B7LGM7"/>
<keyword evidence="5" id="KW-0444">Lipid biosynthesis</keyword>
<evidence type="ECO:0000256" key="16">
    <source>
        <dbReference type="ARBA" id="ARBA00023221"/>
    </source>
</evidence>
<keyword evidence="6" id="KW-0153">Cholesterol metabolism</keyword>
<keyword evidence="15" id="KW-1207">Sterol metabolism</keyword>
<proteinExistence type="evidence at transcript level"/>
<comment type="subcellular location">
    <subcellularLocation>
        <location evidence="1">Cytoplasm</location>
        <location evidence="1">Cytosol</location>
    </subcellularLocation>
</comment>
<evidence type="ECO:0000256" key="7">
    <source>
        <dbReference type="ARBA" id="ARBA00022679"/>
    </source>
</evidence>
<evidence type="ECO:0000256" key="8">
    <source>
        <dbReference type="ARBA" id="ARBA00022741"/>
    </source>
</evidence>
<evidence type="ECO:0000256" key="11">
    <source>
        <dbReference type="ARBA" id="ARBA00022840"/>
    </source>
</evidence>
<feature type="binding site" evidence="18">
    <location>
        <position position="166"/>
    </location>
    <ligand>
        <name>substrate</name>
    </ligand>
</feature>
<keyword evidence="4" id="KW-0963">Cytoplasm</keyword>
<evidence type="ECO:0000256" key="17">
    <source>
        <dbReference type="ARBA" id="ARBA00034549"/>
    </source>
</evidence>
<evidence type="ECO:0000256" key="13">
    <source>
        <dbReference type="ARBA" id="ARBA00023011"/>
    </source>
</evidence>
<dbReference type="GO" id="GO:0019287">
    <property type="term" value="P:isopentenyl diphosphate biosynthetic process, mevalonate pathway"/>
    <property type="evidence" value="ECO:0007669"/>
    <property type="project" value="UniProtKB-UniPathway"/>
</dbReference>
<dbReference type="PANTHER" id="PTHR13101">
    <property type="entry name" value="PHOSPHOMEVALONATE KINASE"/>
    <property type="match status" value="1"/>
</dbReference>
<comment type="pathway">
    <text evidence="2">Isoprenoid biosynthesis; isopentenyl diphosphate biosynthesis via mevalonate pathway; isopentenyl diphosphate from (R)-mevalonate: step 2/3.</text>
</comment>
<dbReference type="GO" id="GO:0005524">
    <property type="term" value="F:ATP binding"/>
    <property type="evidence" value="ECO:0007669"/>
    <property type="project" value="UniProtKB-KW"/>
</dbReference>
<evidence type="ECO:0000256" key="18">
    <source>
        <dbReference type="PIRSR" id="PIRSR036639-1"/>
    </source>
</evidence>
<keyword evidence="9 19" id="KW-0418">Kinase</keyword>
<feature type="binding site" evidence="18">
    <location>
        <begin position="13"/>
        <end position="19"/>
    </location>
    <ligand>
        <name>ATP</name>
        <dbReference type="ChEBI" id="CHEBI:30616"/>
    </ligand>
</feature>
<dbReference type="EMBL" id="MK387143">
    <property type="protein sequence ID" value="QBB20039.1"/>
    <property type="molecule type" value="mRNA"/>
</dbReference>
<evidence type="ECO:0000256" key="10">
    <source>
        <dbReference type="ARBA" id="ARBA00022778"/>
    </source>
</evidence>
<evidence type="ECO:0000256" key="3">
    <source>
        <dbReference type="ARBA" id="ARBA00012958"/>
    </source>
</evidence>
<dbReference type="GO" id="GO:0005829">
    <property type="term" value="C:cytosol"/>
    <property type="evidence" value="ECO:0007669"/>
    <property type="project" value="UniProtKB-SubCell"/>
</dbReference>
<keyword evidence="7" id="KW-0808">Transferase</keyword>
<dbReference type="PIRSF" id="PIRSF036639">
    <property type="entry name" value="PMK_anim"/>
    <property type="match status" value="1"/>
</dbReference>
<evidence type="ECO:0000256" key="9">
    <source>
        <dbReference type="ARBA" id="ARBA00022777"/>
    </source>
</evidence>
<reference evidence="19" key="1">
    <citation type="journal article" date="2019" name="Int. J. Mol. Sci.">
        <title>The Differential Expression of Mevalonate Pathway Genes in the Gut of the Bark Beetle Dendroctonus rhizophagus (Curculionidae: Scolytinae) Is Unrelated to the de Novo Synthesis of Terpenoid Pheromones.</title>
        <authorList>
            <person name="Sarabia L.E."/>
            <person name="Lopez M.F."/>
            <person name="Obregon-Molina G."/>
            <person name="Cano-Ramirez C."/>
            <person name="Sanchez-Martinez G."/>
            <person name="Zuniga G."/>
        </authorList>
    </citation>
    <scope>NUCLEOTIDE SEQUENCE</scope>
    <source>
        <tissue evidence="19">Gut</tissue>
    </source>
</reference>
<dbReference type="Gene3D" id="3.40.50.300">
    <property type="entry name" value="P-loop containing nucleotide triphosphate hydrolases"/>
    <property type="match status" value="1"/>
</dbReference>
<evidence type="ECO:0000256" key="15">
    <source>
        <dbReference type="ARBA" id="ARBA00023166"/>
    </source>
</evidence>
<evidence type="ECO:0000256" key="1">
    <source>
        <dbReference type="ARBA" id="ARBA00004514"/>
    </source>
</evidence>
<keyword evidence="16" id="KW-0753">Steroid metabolism</keyword>
<keyword evidence="10" id="KW-0152">Cholesterol biosynthesis</keyword>
<keyword evidence="11 18" id="KW-0067">ATP-binding</keyword>
<name>A0A5B7LGM7_9CUCU</name>
<evidence type="ECO:0000256" key="14">
    <source>
        <dbReference type="ARBA" id="ARBA00023098"/>
    </source>
</evidence>
<keyword evidence="8 18" id="KW-0547">Nucleotide-binding</keyword>
<dbReference type="GO" id="GO:0004631">
    <property type="term" value="F:phosphomevalonate kinase activity"/>
    <property type="evidence" value="ECO:0007669"/>
    <property type="project" value="UniProtKB-EC"/>
</dbReference>
<keyword evidence="12" id="KW-0752">Steroid biosynthesis</keyword>
<dbReference type="UniPathway" id="UPA00057">
    <property type="reaction ID" value="UER00099"/>
</dbReference>
<protein>
    <recommendedName>
        <fullName evidence="17">Phosphomevalonate kinase</fullName>
        <ecNumber evidence="3">2.7.4.2</ecNumber>
    </recommendedName>
</protein>
<dbReference type="EC" id="2.7.4.2" evidence="3"/>
<gene>
    <name evidence="19" type="primary">PMK</name>
</gene>
<dbReference type="FunFam" id="3.40.50.300:FF:001026">
    <property type="entry name" value="Phosphomevalonate kinase"/>
    <property type="match status" value="1"/>
</dbReference>
<keyword evidence="13" id="KW-0756">Sterol biosynthesis</keyword>
<dbReference type="InterPro" id="IPR027417">
    <property type="entry name" value="P-loop_NTPase"/>
</dbReference>
<evidence type="ECO:0000256" key="4">
    <source>
        <dbReference type="ARBA" id="ARBA00022490"/>
    </source>
</evidence>
<dbReference type="InterPro" id="IPR005919">
    <property type="entry name" value="Pmev_kin_anim"/>
</dbReference>
<dbReference type="GO" id="GO:0006695">
    <property type="term" value="P:cholesterol biosynthetic process"/>
    <property type="evidence" value="ECO:0007669"/>
    <property type="project" value="UniProtKB-KW"/>
</dbReference>
<keyword evidence="14" id="KW-0443">Lipid metabolism</keyword>
<feature type="binding site" evidence="18">
    <location>
        <position position="137"/>
    </location>
    <ligand>
        <name>ATP</name>
        <dbReference type="ChEBI" id="CHEBI:30616"/>
    </ligand>
</feature>
<dbReference type="Pfam" id="PF04275">
    <property type="entry name" value="P-mevalo_kinase"/>
    <property type="match status" value="1"/>
</dbReference>
<dbReference type="NCBIfam" id="TIGR01223">
    <property type="entry name" value="Pmev_kin_anim"/>
    <property type="match status" value="1"/>
</dbReference>
<evidence type="ECO:0000256" key="12">
    <source>
        <dbReference type="ARBA" id="ARBA00022955"/>
    </source>
</evidence>
<evidence type="ECO:0000313" key="19">
    <source>
        <dbReference type="EMBL" id="QBB20039.1"/>
    </source>
</evidence>